<protein>
    <submittedName>
        <fullName evidence="1">Uncharacterized protein</fullName>
    </submittedName>
</protein>
<evidence type="ECO:0000313" key="2">
    <source>
        <dbReference type="Proteomes" id="UP001373196"/>
    </source>
</evidence>
<accession>A0AB35YA60</accession>
<name>A0AB35YA60_9FIRM</name>
<dbReference type="EMBL" id="JBBFGL010000024">
    <property type="protein sequence ID" value="MEJ5197244.1"/>
    <property type="molecule type" value="Genomic_DNA"/>
</dbReference>
<organism evidence="1 2">
    <name type="scientific">Faecalibacterium wellingii</name>
    <dbReference type="NCBI Taxonomy" id="2929491"/>
    <lineage>
        <taxon>Bacteria</taxon>
        <taxon>Bacillati</taxon>
        <taxon>Bacillota</taxon>
        <taxon>Clostridia</taxon>
        <taxon>Eubacteriales</taxon>
        <taxon>Oscillospiraceae</taxon>
        <taxon>Faecalibacterium</taxon>
    </lineage>
</organism>
<reference evidence="1" key="1">
    <citation type="submission" date="2024-03" db="EMBL/GenBank/DDBJ databases">
        <authorList>
            <person name="Plomp N."/>
            <person name="Harmsen H.J."/>
        </authorList>
    </citation>
    <scope>NUCLEOTIDE SEQUENCE</scope>
    <source>
        <strain evidence="1">HTF-128</strain>
    </source>
</reference>
<proteinExistence type="predicted"/>
<dbReference type="AlphaFoldDB" id="A0AB35YA60"/>
<evidence type="ECO:0000313" key="1">
    <source>
        <dbReference type="EMBL" id="MEJ5197244.1"/>
    </source>
</evidence>
<sequence length="112" mass="12394">SYIDGTWRVLYTKANGLGFYMSGTTVGIGPDLIKNVSGTDYYTSYSDNIERSCPFSTTALVPEQSIYNTTYTYDFYDVGTYLDCSVGCYFGVVGSSKPIYWSATTQVTIPKL</sequence>
<comment type="caution">
    <text evidence="1">The sequence shown here is derived from an EMBL/GenBank/DDBJ whole genome shotgun (WGS) entry which is preliminary data.</text>
</comment>
<gene>
    <name evidence="1" type="ORF">WF834_13940</name>
</gene>
<feature type="non-terminal residue" evidence="1">
    <location>
        <position position="1"/>
    </location>
</feature>
<dbReference type="Proteomes" id="UP001373196">
    <property type="component" value="Unassembled WGS sequence"/>
</dbReference>